<comment type="caution">
    <text evidence="2">The sequence shown here is derived from an EMBL/GenBank/DDBJ whole genome shotgun (WGS) entry which is preliminary data.</text>
</comment>
<proteinExistence type="predicted"/>
<feature type="non-terminal residue" evidence="2">
    <location>
        <position position="98"/>
    </location>
</feature>
<evidence type="ECO:0000313" key="3">
    <source>
        <dbReference type="Proteomes" id="UP001162483"/>
    </source>
</evidence>
<gene>
    <name evidence="2" type="ORF">SPARVUS_LOCUS6752052</name>
</gene>
<organism evidence="2 3">
    <name type="scientific">Staurois parvus</name>
    <dbReference type="NCBI Taxonomy" id="386267"/>
    <lineage>
        <taxon>Eukaryota</taxon>
        <taxon>Metazoa</taxon>
        <taxon>Chordata</taxon>
        <taxon>Craniata</taxon>
        <taxon>Vertebrata</taxon>
        <taxon>Euteleostomi</taxon>
        <taxon>Amphibia</taxon>
        <taxon>Batrachia</taxon>
        <taxon>Anura</taxon>
        <taxon>Neobatrachia</taxon>
        <taxon>Ranoidea</taxon>
        <taxon>Ranidae</taxon>
        <taxon>Staurois</taxon>
    </lineage>
</organism>
<name>A0ABN9DAJ3_9NEOB</name>
<reference evidence="2" key="1">
    <citation type="submission" date="2023-05" db="EMBL/GenBank/DDBJ databases">
        <authorList>
            <person name="Stuckert A."/>
        </authorList>
    </citation>
    <scope>NUCLEOTIDE SEQUENCE</scope>
</reference>
<evidence type="ECO:0000256" key="1">
    <source>
        <dbReference type="SAM" id="MobiDB-lite"/>
    </source>
</evidence>
<keyword evidence="3" id="KW-1185">Reference proteome</keyword>
<protein>
    <submittedName>
        <fullName evidence="2">Uncharacterized protein</fullName>
    </submittedName>
</protein>
<dbReference type="Proteomes" id="UP001162483">
    <property type="component" value="Unassembled WGS sequence"/>
</dbReference>
<sequence length="98" mass="10843">MDCRHSTGDDQRLRTQYRSRDCGHSTGNDRDCGHRTEDHRLRTFGGRGSSDLNLTGTRSHFRGVVLPSSSRGGFCDSRVPTAHAREALRFVNGPEPSG</sequence>
<accession>A0ABN9DAJ3</accession>
<evidence type="ECO:0000313" key="2">
    <source>
        <dbReference type="EMBL" id="CAI9568507.1"/>
    </source>
</evidence>
<dbReference type="EMBL" id="CATNWA010014176">
    <property type="protein sequence ID" value="CAI9568507.1"/>
    <property type="molecule type" value="Genomic_DNA"/>
</dbReference>
<feature type="region of interest" description="Disordered" evidence="1">
    <location>
        <begin position="1"/>
        <end position="36"/>
    </location>
</feature>